<keyword evidence="1" id="KW-0472">Membrane</keyword>
<reference evidence="2" key="1">
    <citation type="submission" date="2025-08" db="UniProtKB">
        <authorList>
            <consortium name="Ensembl"/>
        </authorList>
    </citation>
    <scope>IDENTIFICATION</scope>
</reference>
<feature type="transmembrane region" description="Helical" evidence="1">
    <location>
        <begin position="34"/>
        <end position="54"/>
    </location>
</feature>
<sequence>LLIRMQIILQKTESPKNYTRHRKLKMSEMPSDSCAFLITVLLVTVQFGILFFYIQSYKNVDFFFCLVVSIQNTSFFGREGSYVTNKMSAKLG</sequence>
<organism evidence="2 3">
    <name type="scientific">Mus spicilegus</name>
    <name type="common">Mound-building mouse</name>
    <dbReference type="NCBI Taxonomy" id="10103"/>
    <lineage>
        <taxon>Eukaryota</taxon>
        <taxon>Metazoa</taxon>
        <taxon>Chordata</taxon>
        <taxon>Craniata</taxon>
        <taxon>Vertebrata</taxon>
        <taxon>Euteleostomi</taxon>
        <taxon>Mammalia</taxon>
        <taxon>Eutheria</taxon>
        <taxon>Euarchontoglires</taxon>
        <taxon>Glires</taxon>
        <taxon>Rodentia</taxon>
        <taxon>Myomorpha</taxon>
        <taxon>Muroidea</taxon>
        <taxon>Muridae</taxon>
        <taxon>Murinae</taxon>
        <taxon>Mus</taxon>
        <taxon>Mus</taxon>
    </lineage>
</organism>
<dbReference type="AlphaFoldDB" id="A0A8C6GUD7"/>
<dbReference type="Ensembl" id="ENSMSIT00000015128.1">
    <property type="protein sequence ID" value="ENSMSIP00000011925.1"/>
    <property type="gene ID" value="ENSMSIG00000010395.1"/>
</dbReference>
<keyword evidence="1" id="KW-1133">Transmembrane helix</keyword>
<evidence type="ECO:0000313" key="3">
    <source>
        <dbReference type="Proteomes" id="UP000694415"/>
    </source>
</evidence>
<protein>
    <submittedName>
        <fullName evidence="2">Uncharacterized protein</fullName>
    </submittedName>
</protein>
<evidence type="ECO:0000313" key="2">
    <source>
        <dbReference type="Ensembl" id="ENSMSIP00000011925.1"/>
    </source>
</evidence>
<evidence type="ECO:0000256" key="1">
    <source>
        <dbReference type="SAM" id="Phobius"/>
    </source>
</evidence>
<proteinExistence type="predicted"/>
<accession>A0A8C6GUD7</accession>
<keyword evidence="1" id="KW-0812">Transmembrane</keyword>
<dbReference type="GeneTree" id="ENSGT00390000018423"/>
<dbReference type="Proteomes" id="UP000694415">
    <property type="component" value="Unplaced"/>
</dbReference>
<reference evidence="2" key="2">
    <citation type="submission" date="2025-09" db="UniProtKB">
        <authorList>
            <consortium name="Ensembl"/>
        </authorList>
    </citation>
    <scope>IDENTIFICATION</scope>
</reference>
<keyword evidence="3" id="KW-1185">Reference proteome</keyword>
<name>A0A8C6GUD7_MUSSI</name>